<comment type="caution">
    <text evidence="1">The sequence shown here is derived from an EMBL/GenBank/DDBJ whole genome shotgun (WGS) entry which is preliminary data.</text>
</comment>
<evidence type="ECO:0000313" key="2">
    <source>
        <dbReference type="Proteomes" id="UP000093111"/>
    </source>
</evidence>
<keyword evidence="1" id="KW-0614">Plasmid</keyword>
<keyword evidence="2" id="KW-1185">Reference proteome</keyword>
<gene>
    <name evidence="1" type="ORF">ADU59_01285</name>
</gene>
<name>A0A1C7P886_9HYPH</name>
<organism evidence="1 2">
    <name type="scientific">Pararhizobium polonicum</name>
    <dbReference type="NCBI Taxonomy" id="1612624"/>
    <lineage>
        <taxon>Bacteria</taxon>
        <taxon>Pseudomonadati</taxon>
        <taxon>Pseudomonadota</taxon>
        <taxon>Alphaproteobacteria</taxon>
        <taxon>Hyphomicrobiales</taxon>
        <taxon>Rhizobiaceae</taxon>
        <taxon>Rhizobium/Agrobacterium group</taxon>
        <taxon>Pararhizobium</taxon>
    </lineage>
</organism>
<sequence length="85" mass="9014">MSRTGASRVNPAGYVPTRFFELAKIAASGRLGQQRCTTIIAVCRVKAEIIRKVSAMVKMGLGTAGVDGIGPWLDAELSSDMIDNS</sequence>
<dbReference type="Proteomes" id="UP000093111">
    <property type="component" value="Plasmid pF5.1b"/>
</dbReference>
<dbReference type="EMBL" id="LGLV01000002">
    <property type="protein sequence ID" value="OBZ97397.1"/>
    <property type="molecule type" value="Genomic_DNA"/>
</dbReference>
<evidence type="ECO:0000313" key="1">
    <source>
        <dbReference type="EMBL" id="OBZ97397.1"/>
    </source>
</evidence>
<geneLocation type="plasmid" evidence="2">
    <name>pf5.1b</name>
</geneLocation>
<dbReference type="AlphaFoldDB" id="A0A1C7P886"/>
<protein>
    <submittedName>
        <fullName evidence="1">Uncharacterized protein</fullName>
    </submittedName>
</protein>
<proteinExistence type="predicted"/>
<reference evidence="1 2" key="1">
    <citation type="journal article" date="2016" name="Syst. Appl. Microbiol.">
        <title>Pararhizobium polonicum sp. nov. isolated from tumors on stone fruit rootstocks.</title>
        <authorList>
            <person name="Pulawska J."/>
            <person name="Kuzmanovic N."/>
            <person name="Willems A."/>
            <person name="Pothier J.F."/>
        </authorList>
    </citation>
    <scope>NUCLEOTIDE SEQUENCE [LARGE SCALE GENOMIC DNA]</scope>
    <source>
        <strain evidence="1 2">F5.1</strain>
        <plasmid evidence="1">pF5.1b</plasmid>
    </source>
</reference>
<accession>A0A1C7P886</accession>